<dbReference type="Proteomes" id="UP000244193">
    <property type="component" value="Chromosome"/>
</dbReference>
<organism evidence="2 3">
    <name type="scientific">Flavobacterium magnum</name>
    <dbReference type="NCBI Taxonomy" id="2162713"/>
    <lineage>
        <taxon>Bacteria</taxon>
        <taxon>Pseudomonadati</taxon>
        <taxon>Bacteroidota</taxon>
        <taxon>Flavobacteriia</taxon>
        <taxon>Flavobacteriales</taxon>
        <taxon>Flavobacteriaceae</taxon>
        <taxon>Flavobacterium</taxon>
    </lineage>
</organism>
<feature type="transmembrane region" description="Helical" evidence="1">
    <location>
        <begin position="153"/>
        <end position="171"/>
    </location>
</feature>
<evidence type="ECO:0000313" key="2">
    <source>
        <dbReference type="EMBL" id="AWA30355.1"/>
    </source>
</evidence>
<dbReference type="Pfam" id="PF13803">
    <property type="entry name" value="DUF4184"/>
    <property type="match status" value="1"/>
</dbReference>
<dbReference type="KEGG" id="fmg:HYN48_09785"/>
<keyword evidence="1" id="KW-0812">Transmembrane</keyword>
<reference evidence="2 3" key="1">
    <citation type="submission" date="2018-04" db="EMBL/GenBank/DDBJ databases">
        <title>Genome sequencing of Flavobacterium sp. HYN0048.</title>
        <authorList>
            <person name="Yi H."/>
            <person name="Baek C."/>
        </authorList>
    </citation>
    <scope>NUCLEOTIDE SEQUENCE [LARGE SCALE GENOMIC DNA]</scope>
    <source>
        <strain evidence="2 3">HYN0048</strain>
    </source>
</reference>
<dbReference type="InterPro" id="IPR025238">
    <property type="entry name" value="DUF4184"/>
</dbReference>
<name>A0A2S0RFF6_9FLAO</name>
<protein>
    <submittedName>
        <fullName evidence="2">DUF4184 domain-containing protein</fullName>
    </submittedName>
</protein>
<feature type="transmembrane region" description="Helical" evidence="1">
    <location>
        <begin position="105"/>
        <end position="123"/>
    </location>
</feature>
<dbReference type="AlphaFoldDB" id="A0A2S0RFF6"/>
<feature type="transmembrane region" description="Helical" evidence="1">
    <location>
        <begin position="52"/>
        <end position="74"/>
    </location>
</feature>
<proteinExistence type="predicted"/>
<keyword evidence="1" id="KW-1133">Transmembrane helix</keyword>
<feature type="transmembrane region" description="Helical" evidence="1">
    <location>
        <begin position="183"/>
        <end position="204"/>
    </location>
</feature>
<accession>A0A2S0RFF6</accession>
<keyword evidence="3" id="KW-1185">Reference proteome</keyword>
<sequence length="240" mass="27162">MPFTFSHPAIVLPLAYLPKKSFSLTALIVGSMAPDFEYFLRMRVNGTYGHTVAGMFWFDLPLGILLALAFHNLVREALISNLPSHLQGRFAIYAKADWNAYFREHFIVVICSMLIGVASHLFWDSFTHEHGYFVQRISILKQIAIQCFPWYRILQHLSTLSGALVICFAIYKMPVYQAAHNKILGYWLTIMLVAGLIFCLRMQFTGSLGIGSFIASVIASVLLSLIIVSLVWTKKHSVRN</sequence>
<evidence type="ECO:0000313" key="3">
    <source>
        <dbReference type="Proteomes" id="UP000244193"/>
    </source>
</evidence>
<dbReference type="EMBL" id="CP028811">
    <property type="protein sequence ID" value="AWA30355.1"/>
    <property type="molecule type" value="Genomic_DNA"/>
</dbReference>
<dbReference type="OrthoDB" id="8481923at2"/>
<evidence type="ECO:0000256" key="1">
    <source>
        <dbReference type="SAM" id="Phobius"/>
    </source>
</evidence>
<keyword evidence="1" id="KW-0472">Membrane</keyword>
<feature type="transmembrane region" description="Helical" evidence="1">
    <location>
        <begin position="210"/>
        <end position="232"/>
    </location>
</feature>
<dbReference type="RefSeq" id="WP_108371160.1">
    <property type="nucleotide sequence ID" value="NZ_CP028811.1"/>
</dbReference>
<gene>
    <name evidence="2" type="ORF">HYN48_09785</name>
</gene>